<reference evidence="3 4" key="1">
    <citation type="submission" date="2024-11" db="EMBL/GenBank/DDBJ databases">
        <title>Adaptive evolution of stress response genes in parasites aligns with host niche diversity.</title>
        <authorList>
            <person name="Hahn C."/>
            <person name="Resl P."/>
        </authorList>
    </citation>
    <scope>NUCLEOTIDE SEQUENCE [LARGE SCALE GENOMIC DNA]</scope>
    <source>
        <strain evidence="3">EGGRZ-B1_66</strain>
        <tissue evidence="3">Body</tissue>
    </source>
</reference>
<dbReference type="InterPro" id="IPR036116">
    <property type="entry name" value="FN3_sf"/>
</dbReference>
<feature type="region of interest" description="Disordered" evidence="1">
    <location>
        <begin position="1"/>
        <end position="28"/>
    </location>
</feature>
<dbReference type="InterPro" id="IPR056565">
    <property type="entry name" value="Fn3_ATF7IP"/>
</dbReference>
<dbReference type="Pfam" id="PF16794">
    <property type="entry name" value="fn3_4"/>
    <property type="match status" value="1"/>
</dbReference>
<organism evidence="3 4">
    <name type="scientific">Cichlidogyrus casuarinus</name>
    <dbReference type="NCBI Taxonomy" id="1844966"/>
    <lineage>
        <taxon>Eukaryota</taxon>
        <taxon>Metazoa</taxon>
        <taxon>Spiralia</taxon>
        <taxon>Lophotrochozoa</taxon>
        <taxon>Platyhelminthes</taxon>
        <taxon>Monogenea</taxon>
        <taxon>Monopisthocotylea</taxon>
        <taxon>Dactylogyridea</taxon>
        <taxon>Ancyrocephalidae</taxon>
        <taxon>Cichlidogyrus</taxon>
    </lineage>
</organism>
<comment type="caution">
    <text evidence="3">The sequence shown here is derived from an EMBL/GenBank/DDBJ whole genome shotgun (WGS) entry which is preliminary data.</text>
</comment>
<gene>
    <name evidence="3" type="ORF">Ciccas_007685</name>
</gene>
<dbReference type="SUPFAM" id="SSF49265">
    <property type="entry name" value="Fibronectin type III"/>
    <property type="match status" value="1"/>
</dbReference>
<dbReference type="EMBL" id="JBJKFK010001217">
    <property type="protein sequence ID" value="KAL3313708.1"/>
    <property type="molecule type" value="Genomic_DNA"/>
</dbReference>
<keyword evidence="4" id="KW-1185">Reference proteome</keyword>
<name>A0ABD2Q2Y4_9PLAT</name>
<evidence type="ECO:0000313" key="4">
    <source>
        <dbReference type="Proteomes" id="UP001626550"/>
    </source>
</evidence>
<sequence length="328" mass="37029">MDTETIKDKQHGVDTKEKNSEFELPPKRHKVLESPESSVFIDLCDELYDEPNEFEDLALNKIKNSLQTIVGSSLFNTVSSIKKRQNALDENVLKYVDDLKNLEERACIIVNQYQEQRSLIQQLKSQNLDNRSQSFFANLKDKATNGTVSKKPVSQIVFVPDKSSKTKNITGPTAVAPPKTPSSSSISSVNADELISNYMNILDINKIPIAALPQSSDAYASQHSLNLSMMVTSNGIELKWHYPVSVPDSPQFFEIFQYNTRNLKFGDLSNSAIWTMMGRVNALPLPMICTLDSCEFDLIYYFVVRPIDTLGRPGPWSNIVVYYCPNRK</sequence>
<accession>A0ABD2Q2Y4</accession>
<dbReference type="Proteomes" id="UP001626550">
    <property type="component" value="Unassembled WGS sequence"/>
</dbReference>
<evidence type="ECO:0000256" key="1">
    <source>
        <dbReference type="SAM" id="MobiDB-lite"/>
    </source>
</evidence>
<feature type="compositionally biased region" description="Basic and acidic residues" evidence="1">
    <location>
        <begin position="1"/>
        <end position="26"/>
    </location>
</feature>
<dbReference type="AlphaFoldDB" id="A0ABD2Q2Y4"/>
<protein>
    <recommendedName>
        <fullName evidence="2">Activating transcription factor 7-interacting protein Fn3 domain-containing protein</fullName>
    </recommendedName>
</protein>
<feature type="domain" description="Activating transcription factor 7-interacting protein Fn3" evidence="2">
    <location>
        <begin position="224"/>
        <end position="320"/>
    </location>
</feature>
<proteinExistence type="predicted"/>
<evidence type="ECO:0000313" key="3">
    <source>
        <dbReference type="EMBL" id="KAL3313708.1"/>
    </source>
</evidence>
<evidence type="ECO:0000259" key="2">
    <source>
        <dbReference type="Pfam" id="PF16794"/>
    </source>
</evidence>